<reference evidence="3" key="1">
    <citation type="submission" date="2017-09" db="EMBL/GenBank/DDBJ databases">
        <title>Depth-based differentiation of microbial function through sediment-hosted aquifers and enrichment of novel symbionts in the deep terrestrial subsurface.</title>
        <authorList>
            <person name="Probst A.J."/>
            <person name="Ladd B."/>
            <person name="Jarett J.K."/>
            <person name="Geller-Mcgrath D.E."/>
            <person name="Sieber C.M.K."/>
            <person name="Emerson J.B."/>
            <person name="Anantharaman K."/>
            <person name="Thomas B.C."/>
            <person name="Malmstrom R."/>
            <person name="Stieglmeier M."/>
            <person name="Klingl A."/>
            <person name="Woyke T."/>
            <person name="Ryan C.M."/>
            <person name="Banfield J.F."/>
        </authorList>
    </citation>
    <scope>NUCLEOTIDE SEQUENCE [LARGE SCALE GENOMIC DNA]</scope>
</reference>
<dbReference type="InterPro" id="IPR050707">
    <property type="entry name" value="HTH_MetabolicPath_Reg"/>
</dbReference>
<evidence type="ECO:0000259" key="1">
    <source>
        <dbReference type="PROSITE" id="PS51078"/>
    </source>
</evidence>
<dbReference type="InterPro" id="IPR014757">
    <property type="entry name" value="Tscrpt_reg_IclR_C"/>
</dbReference>
<comment type="caution">
    <text evidence="2">The sequence shown here is derived from an EMBL/GenBank/DDBJ whole genome shotgun (WGS) entry which is preliminary data.</text>
</comment>
<dbReference type="GO" id="GO:0045892">
    <property type="term" value="P:negative regulation of DNA-templated transcription"/>
    <property type="evidence" value="ECO:0007669"/>
    <property type="project" value="TreeGrafter"/>
</dbReference>
<evidence type="ECO:0000313" key="3">
    <source>
        <dbReference type="Proteomes" id="UP000229307"/>
    </source>
</evidence>
<dbReference type="EMBL" id="PFMR01000298">
    <property type="protein sequence ID" value="PIZ14845.1"/>
    <property type="molecule type" value="Genomic_DNA"/>
</dbReference>
<sequence>MIFVNMDVGRSEPLHCTALGKALLISFPKEKIKSLLSGKLEKYTRSTKTGVKSVIAEIERAGRQGFAVDNGEYRDGVRCIAAPVYDFRGKVAAAIGVSGPVSRIGAKKIKGIIKEVKSAAGRFSRKLGYKKQINRTIALDSHKKCHCEKRSGEVPKGSP</sequence>
<proteinExistence type="predicted"/>
<dbReference type="InterPro" id="IPR029016">
    <property type="entry name" value="GAF-like_dom_sf"/>
</dbReference>
<dbReference type="SUPFAM" id="SSF55781">
    <property type="entry name" value="GAF domain-like"/>
    <property type="match status" value="1"/>
</dbReference>
<evidence type="ECO:0000313" key="2">
    <source>
        <dbReference type="EMBL" id="PIZ14845.1"/>
    </source>
</evidence>
<dbReference type="Pfam" id="PF01614">
    <property type="entry name" value="IclR_C"/>
    <property type="match status" value="1"/>
</dbReference>
<dbReference type="PROSITE" id="PS51078">
    <property type="entry name" value="ICLR_ED"/>
    <property type="match status" value="1"/>
</dbReference>
<dbReference type="GO" id="GO:0003700">
    <property type="term" value="F:DNA-binding transcription factor activity"/>
    <property type="evidence" value="ECO:0007669"/>
    <property type="project" value="TreeGrafter"/>
</dbReference>
<protein>
    <recommendedName>
        <fullName evidence="1">IclR-ED domain-containing protein</fullName>
    </recommendedName>
</protein>
<feature type="domain" description="IclR-ED" evidence="1">
    <location>
        <begin position="1"/>
        <end position="129"/>
    </location>
</feature>
<accession>A0A2M7S5N2</accession>
<dbReference type="PANTHER" id="PTHR30136:SF24">
    <property type="entry name" value="HTH-TYPE TRANSCRIPTIONAL REPRESSOR ALLR"/>
    <property type="match status" value="1"/>
</dbReference>
<dbReference type="PANTHER" id="PTHR30136">
    <property type="entry name" value="HELIX-TURN-HELIX TRANSCRIPTIONAL REGULATOR, ICLR FAMILY"/>
    <property type="match status" value="1"/>
</dbReference>
<name>A0A2M7S5N2_9BACT</name>
<dbReference type="GO" id="GO:0003677">
    <property type="term" value="F:DNA binding"/>
    <property type="evidence" value="ECO:0007669"/>
    <property type="project" value="TreeGrafter"/>
</dbReference>
<dbReference type="Proteomes" id="UP000229307">
    <property type="component" value="Unassembled WGS sequence"/>
</dbReference>
<organism evidence="2 3">
    <name type="scientific">Candidatus Desantisbacteria bacterium CG_4_10_14_0_8_um_filter_48_22</name>
    <dbReference type="NCBI Taxonomy" id="1974543"/>
    <lineage>
        <taxon>Bacteria</taxon>
        <taxon>Candidatus Desantisiibacteriota</taxon>
    </lineage>
</organism>
<gene>
    <name evidence="2" type="ORF">COY52_10860</name>
</gene>
<dbReference type="Gene3D" id="3.30.450.40">
    <property type="match status" value="1"/>
</dbReference>
<dbReference type="AlphaFoldDB" id="A0A2M7S5N2"/>